<keyword evidence="5" id="KW-1185">Reference proteome</keyword>
<dbReference type="RefSeq" id="WP_285392956.1">
    <property type="nucleotide sequence ID" value="NZ_JASSVS010000012.1"/>
</dbReference>
<sequence>MRGLDLLFCGLEADLAAAELGVKRAPALLDVEARELVVAEGPVSLTPLEFGVMQHLVVRQGKAVSRGELLQQVWGTNYQGGSNVVDAVVRTLRRKLGSQSTLVETATGVGYRLRPSACH</sequence>
<dbReference type="InterPro" id="IPR016032">
    <property type="entry name" value="Sig_transdc_resp-reg_C-effctor"/>
</dbReference>
<protein>
    <submittedName>
        <fullName evidence="4">Winged helix-turn-helix domain-containing protein</fullName>
    </submittedName>
</protein>
<organism evidence="4 5">
    <name type="scientific">Marinobacter azerbaijanicus</name>
    <dbReference type="NCBI Taxonomy" id="3050455"/>
    <lineage>
        <taxon>Bacteria</taxon>
        <taxon>Pseudomonadati</taxon>
        <taxon>Pseudomonadota</taxon>
        <taxon>Gammaproteobacteria</taxon>
        <taxon>Pseudomonadales</taxon>
        <taxon>Marinobacteraceae</taxon>
        <taxon>Marinobacter</taxon>
    </lineage>
</organism>
<evidence type="ECO:0000313" key="4">
    <source>
        <dbReference type="EMBL" id="MDL0433287.1"/>
    </source>
</evidence>
<reference evidence="4 5" key="1">
    <citation type="submission" date="2023-06" db="EMBL/GenBank/DDBJ databases">
        <title>Marinobacter azerbaijanicus a moderately halophilic, isolated from Urmia Lake in Azerbaijan region of Iran.</title>
        <authorList>
            <person name="Sanchez-Porro C."/>
            <person name="Aghdam E.M."/>
            <person name="Saheb S.M."/>
            <person name="Tarhriz V."/>
            <person name="Kazemi E."/>
            <person name="Ammozegar M.A."/>
            <person name="Ventosa A."/>
            <person name="Hejazi M.S."/>
        </authorList>
    </citation>
    <scope>NUCLEOTIDE SEQUENCE [LARGE SCALE GENOMIC DNA]</scope>
    <source>
        <strain evidence="4 5">TBZ242</strain>
    </source>
</reference>
<dbReference type="SUPFAM" id="SSF46894">
    <property type="entry name" value="C-terminal effector domain of the bipartite response regulators"/>
    <property type="match status" value="1"/>
</dbReference>
<feature type="domain" description="OmpR/PhoB-type" evidence="3">
    <location>
        <begin position="19"/>
        <end position="115"/>
    </location>
</feature>
<gene>
    <name evidence="4" type="ORF">QPM17_19290</name>
</gene>
<evidence type="ECO:0000256" key="1">
    <source>
        <dbReference type="ARBA" id="ARBA00023125"/>
    </source>
</evidence>
<dbReference type="Gene3D" id="1.10.10.10">
    <property type="entry name" value="Winged helix-like DNA-binding domain superfamily/Winged helix DNA-binding domain"/>
    <property type="match status" value="1"/>
</dbReference>
<dbReference type="PROSITE" id="PS51755">
    <property type="entry name" value="OMPR_PHOB"/>
    <property type="match status" value="1"/>
</dbReference>
<dbReference type="Pfam" id="PF00486">
    <property type="entry name" value="Trans_reg_C"/>
    <property type="match status" value="1"/>
</dbReference>
<dbReference type="Proteomes" id="UP001227964">
    <property type="component" value="Unassembled WGS sequence"/>
</dbReference>
<proteinExistence type="predicted"/>
<dbReference type="InterPro" id="IPR036388">
    <property type="entry name" value="WH-like_DNA-bd_sf"/>
</dbReference>
<feature type="DNA-binding region" description="OmpR/PhoB-type" evidence="2">
    <location>
        <begin position="19"/>
        <end position="115"/>
    </location>
</feature>
<dbReference type="CDD" id="cd00383">
    <property type="entry name" value="trans_reg_C"/>
    <property type="match status" value="1"/>
</dbReference>
<accession>A0ABT7IHR1</accession>
<dbReference type="SMART" id="SM00862">
    <property type="entry name" value="Trans_reg_C"/>
    <property type="match status" value="1"/>
</dbReference>
<comment type="caution">
    <text evidence="4">The sequence shown here is derived from an EMBL/GenBank/DDBJ whole genome shotgun (WGS) entry which is preliminary data.</text>
</comment>
<evidence type="ECO:0000256" key="2">
    <source>
        <dbReference type="PROSITE-ProRule" id="PRU01091"/>
    </source>
</evidence>
<evidence type="ECO:0000313" key="5">
    <source>
        <dbReference type="Proteomes" id="UP001227964"/>
    </source>
</evidence>
<dbReference type="EMBL" id="JASSVS010000012">
    <property type="protein sequence ID" value="MDL0433287.1"/>
    <property type="molecule type" value="Genomic_DNA"/>
</dbReference>
<dbReference type="InterPro" id="IPR001867">
    <property type="entry name" value="OmpR/PhoB-type_DNA-bd"/>
</dbReference>
<evidence type="ECO:0000259" key="3">
    <source>
        <dbReference type="PROSITE" id="PS51755"/>
    </source>
</evidence>
<name>A0ABT7IHR1_9GAMM</name>
<keyword evidence="1 2" id="KW-0238">DNA-binding</keyword>